<dbReference type="GO" id="GO:0008236">
    <property type="term" value="F:serine-type peptidase activity"/>
    <property type="evidence" value="ECO:0007669"/>
    <property type="project" value="InterPro"/>
</dbReference>
<dbReference type="InterPro" id="IPR001375">
    <property type="entry name" value="Peptidase_S9_cat"/>
</dbReference>
<protein>
    <submittedName>
        <fullName evidence="5">Prolyl oligopeptidase family serine peptidase</fullName>
    </submittedName>
</protein>
<accession>A0A9E7U9C4</accession>
<dbReference type="GO" id="GO:0006508">
    <property type="term" value="P:proteolysis"/>
    <property type="evidence" value="ECO:0007669"/>
    <property type="project" value="InterPro"/>
</dbReference>
<sequence length="769" mass="85095">MTTERDGRPDGERSTPDAPRPGPEALYGERPTPPQLENGPGWEADPLLVCGGEAYVEGEYLYQDYVYDDHGADLRTMVDGPPDHGERLGGLFAIPSGDLYYPNDPERYGYNAADLLEFRARPTEDGVAYRVTLNTMLESDAAAVAIGIDTTAGDPGPDHRTDWGYGLGELGAPADHVLVTWGEGAELDGEPLADDRVSVDLERNQLEVEVPLAPAGETWRHYCLTGLWDAEADGFRQVAVEPDDETPGGRLERQSPPPVFNVGFRFEEPFGAPLHDALDLGRELLDVVRSGGPRDLGYGAWREHRQARALTNRNVSELHADVDFAVLESDETDRSGVPRTGYLNCLYPSRYEFGEGRDPDENFLGGRIQPYALYVPSAYDPNAEADLPMVLLCHSLGCSYNQYGIYTPNYVTQLGEEYGAAVLVPQTRGPVGWFQREAELDVFEAWRDVERRYPIDRSRVTLSGYSMGGYGTLVLAAKYPDLFGRGFAVVGPPTEDPVEGPTNNLLRAPGLVTRRLFGGGDRGELLGIFSEEPENALRITENLRHVPMLLWNGIVDPLVPLLAPTNYAERLRSHGYRHQLELFTGTHLLLVLRDNWSRGGRYLSKGRVPESPARVTYRRVLDHDHPDLNLRHDGAYWVRDIEVREGRDSGLVDATCYARGYAEPERKSYTSTGATPLPHTKRGIRWEVPDEDAHHPPANALGVRLSGVDRATLWVERPGVDPTEPLYLRAETDGDATLVLKGSFGEREVAVADGETAVVDLEQRAETAE</sequence>
<proteinExistence type="predicted"/>
<keyword evidence="2" id="KW-0378">Hydrolase</keyword>
<evidence type="ECO:0000313" key="6">
    <source>
        <dbReference type="Proteomes" id="UP001057580"/>
    </source>
</evidence>
<evidence type="ECO:0000256" key="3">
    <source>
        <dbReference type="SAM" id="MobiDB-lite"/>
    </source>
</evidence>
<keyword evidence="1" id="KW-0732">Signal</keyword>
<dbReference type="RefSeq" id="WP_260592113.1">
    <property type="nucleotide sequence ID" value="NZ_CP104003.1"/>
</dbReference>
<gene>
    <name evidence="5" type="ORF">N0B31_13295</name>
</gene>
<feature type="compositionally biased region" description="Basic and acidic residues" evidence="3">
    <location>
        <begin position="1"/>
        <end position="15"/>
    </location>
</feature>
<reference evidence="5" key="1">
    <citation type="submission" date="2022-09" db="EMBL/GenBank/DDBJ databases">
        <title>Diverse halophilic archaea isolated from saline environments.</title>
        <authorList>
            <person name="Cui H.-L."/>
        </authorList>
    </citation>
    <scope>NUCLEOTIDE SEQUENCE</scope>
    <source>
        <strain evidence="5">ZS-35-S2</strain>
    </source>
</reference>
<keyword evidence="6" id="KW-1185">Reference proteome</keyword>
<dbReference type="KEGG" id="ssai:N0B31_13295"/>
<dbReference type="PANTHER" id="PTHR43037">
    <property type="entry name" value="UNNAMED PRODUCT-RELATED"/>
    <property type="match status" value="1"/>
</dbReference>
<dbReference type="Pfam" id="PF00326">
    <property type="entry name" value="Peptidase_S9"/>
    <property type="match status" value="1"/>
</dbReference>
<dbReference type="InterPro" id="IPR029058">
    <property type="entry name" value="AB_hydrolase_fold"/>
</dbReference>
<dbReference type="PANTHER" id="PTHR43037:SF5">
    <property type="entry name" value="FERULOYL ESTERASE"/>
    <property type="match status" value="1"/>
</dbReference>
<dbReference type="AlphaFoldDB" id="A0A9E7U9C4"/>
<name>A0A9E7U9C4_9EURY</name>
<dbReference type="InterPro" id="IPR050955">
    <property type="entry name" value="Plant_Biomass_Hydrol_Est"/>
</dbReference>
<evidence type="ECO:0000256" key="1">
    <source>
        <dbReference type="ARBA" id="ARBA00022729"/>
    </source>
</evidence>
<dbReference type="Gene3D" id="3.40.50.1820">
    <property type="entry name" value="alpha/beta hydrolase"/>
    <property type="match status" value="1"/>
</dbReference>
<feature type="domain" description="Peptidase S9 prolyl oligopeptidase catalytic" evidence="4">
    <location>
        <begin position="441"/>
        <end position="585"/>
    </location>
</feature>
<evidence type="ECO:0000256" key="2">
    <source>
        <dbReference type="ARBA" id="ARBA00022801"/>
    </source>
</evidence>
<dbReference type="EMBL" id="CP104003">
    <property type="protein sequence ID" value="UWM53118.1"/>
    <property type="molecule type" value="Genomic_DNA"/>
</dbReference>
<evidence type="ECO:0000259" key="4">
    <source>
        <dbReference type="Pfam" id="PF00326"/>
    </source>
</evidence>
<dbReference type="GeneID" id="74943415"/>
<organism evidence="5 6">
    <name type="scientific">Salinirubellus salinus</name>
    <dbReference type="NCBI Taxonomy" id="1364945"/>
    <lineage>
        <taxon>Archaea</taxon>
        <taxon>Methanobacteriati</taxon>
        <taxon>Methanobacteriota</taxon>
        <taxon>Stenosarchaea group</taxon>
        <taxon>Halobacteria</taxon>
        <taxon>Halobacteriales</taxon>
        <taxon>Natronomonadaceae</taxon>
        <taxon>Salinirubellus</taxon>
    </lineage>
</organism>
<dbReference type="SUPFAM" id="SSF53474">
    <property type="entry name" value="alpha/beta-Hydrolases"/>
    <property type="match status" value="1"/>
</dbReference>
<evidence type="ECO:0000313" key="5">
    <source>
        <dbReference type="EMBL" id="UWM53118.1"/>
    </source>
</evidence>
<feature type="region of interest" description="Disordered" evidence="3">
    <location>
        <begin position="1"/>
        <end position="43"/>
    </location>
</feature>
<dbReference type="Proteomes" id="UP001057580">
    <property type="component" value="Chromosome"/>
</dbReference>